<dbReference type="AlphaFoldDB" id="A0A370FB61"/>
<dbReference type="RefSeq" id="WP_211322617.1">
    <property type="nucleotide sequence ID" value="NZ_QQAV01000007.1"/>
</dbReference>
<evidence type="ECO:0000259" key="8">
    <source>
        <dbReference type="Pfam" id="PF08501"/>
    </source>
</evidence>
<keyword evidence="5" id="KW-0028">Amino-acid biosynthesis</keyword>
<name>A0A370FB61_9BURK</name>
<evidence type="ECO:0000256" key="5">
    <source>
        <dbReference type="ARBA" id="ARBA00023141"/>
    </source>
</evidence>
<dbReference type="GO" id="GO:0005829">
    <property type="term" value="C:cytosol"/>
    <property type="evidence" value="ECO:0007669"/>
    <property type="project" value="TreeGrafter"/>
</dbReference>
<protein>
    <recommendedName>
        <fullName evidence="2">shikimate dehydrogenase (NADP(+))</fullName>
        <ecNumber evidence="2">1.1.1.25</ecNumber>
    </recommendedName>
</protein>
<gene>
    <name evidence="9" type="ORF">DFR41_10741</name>
</gene>
<keyword evidence="5" id="KW-0057">Aromatic amino acid biosynthesis</keyword>
<evidence type="ECO:0000313" key="9">
    <source>
        <dbReference type="EMBL" id="RDI22638.1"/>
    </source>
</evidence>
<dbReference type="EC" id="1.1.1.25" evidence="2"/>
<sequence length="268" mass="27446">MSAEQRITGRTGILFILADPVAHVVGSDRLNARFAAEGLDMAVSPLHVQPKDLAAVIGTLRLLQNVRGFGVTIPHKIAVMPLLDAVTPRARLIGAVNFVRRNPGGRLTGDNLDGQGFVDGLAASGIGLAGRRVLQLGAGGAGRAVAFAVAEAGASALFIHNRTAARAQALAEAVGAAWPGCAAASGPDDPRGFDVVINTTSMGMHEGDPLPMDVGRLAASTDVAEIIMTPALTPLLVAAQARGCRISLGTSMLDAQYGLVKQLLGIPS</sequence>
<evidence type="ECO:0000256" key="1">
    <source>
        <dbReference type="ARBA" id="ARBA00004871"/>
    </source>
</evidence>
<feature type="domain" description="Quinate/shikimate 5-dehydrogenase/glutamyl-tRNA reductase" evidence="7">
    <location>
        <begin position="127"/>
        <end position="178"/>
    </location>
</feature>
<evidence type="ECO:0000256" key="3">
    <source>
        <dbReference type="ARBA" id="ARBA00022857"/>
    </source>
</evidence>
<evidence type="ECO:0000259" key="7">
    <source>
        <dbReference type="Pfam" id="PF01488"/>
    </source>
</evidence>
<proteinExistence type="predicted"/>
<evidence type="ECO:0000256" key="4">
    <source>
        <dbReference type="ARBA" id="ARBA00023002"/>
    </source>
</evidence>
<dbReference type="PANTHER" id="PTHR21089">
    <property type="entry name" value="SHIKIMATE DEHYDROGENASE"/>
    <property type="match status" value="1"/>
</dbReference>
<dbReference type="InterPro" id="IPR046346">
    <property type="entry name" value="Aminoacid_DH-like_N_sf"/>
</dbReference>
<dbReference type="InterPro" id="IPR022893">
    <property type="entry name" value="Shikimate_DH_fam"/>
</dbReference>
<comment type="pathway">
    <text evidence="1">Metabolic intermediate biosynthesis; chorismate biosynthesis; chorismate from D-erythrose 4-phosphate and phosphoenolpyruvate: step 4/7.</text>
</comment>
<keyword evidence="10" id="KW-1185">Reference proteome</keyword>
<dbReference type="GO" id="GO:0009073">
    <property type="term" value="P:aromatic amino acid family biosynthetic process"/>
    <property type="evidence" value="ECO:0007669"/>
    <property type="project" value="UniProtKB-KW"/>
</dbReference>
<reference evidence="9 10" key="1">
    <citation type="submission" date="2018-07" db="EMBL/GenBank/DDBJ databases">
        <title>Genomic Encyclopedia of Type Strains, Phase IV (KMG-IV): sequencing the most valuable type-strain genomes for metagenomic binning, comparative biology and taxonomic classification.</title>
        <authorList>
            <person name="Goeker M."/>
        </authorList>
    </citation>
    <scope>NUCLEOTIDE SEQUENCE [LARGE SCALE GENOMIC DNA]</scope>
    <source>
        <strain evidence="9 10">DSM 21352</strain>
    </source>
</reference>
<dbReference type="UniPathway" id="UPA00053">
    <property type="reaction ID" value="UER00087"/>
</dbReference>
<keyword evidence="4" id="KW-0560">Oxidoreductase</keyword>
<dbReference type="Gene3D" id="3.40.50.720">
    <property type="entry name" value="NAD(P)-binding Rossmann-like Domain"/>
    <property type="match status" value="1"/>
</dbReference>
<dbReference type="InterPro" id="IPR013708">
    <property type="entry name" value="Shikimate_DH-bd_N"/>
</dbReference>
<comment type="caution">
    <text evidence="9">The sequence shown here is derived from an EMBL/GenBank/DDBJ whole genome shotgun (WGS) entry which is preliminary data.</text>
</comment>
<evidence type="ECO:0000256" key="6">
    <source>
        <dbReference type="ARBA" id="ARBA00049442"/>
    </source>
</evidence>
<dbReference type="InterPro" id="IPR036291">
    <property type="entry name" value="NAD(P)-bd_dom_sf"/>
</dbReference>
<feature type="domain" description="Shikimate dehydrogenase substrate binding N-terminal" evidence="8">
    <location>
        <begin position="16"/>
        <end position="99"/>
    </location>
</feature>
<dbReference type="GO" id="GO:0004764">
    <property type="term" value="F:shikimate 3-dehydrogenase (NADP+) activity"/>
    <property type="evidence" value="ECO:0007669"/>
    <property type="project" value="UniProtKB-EC"/>
</dbReference>
<dbReference type="GO" id="GO:0019632">
    <property type="term" value="P:shikimate metabolic process"/>
    <property type="evidence" value="ECO:0007669"/>
    <property type="project" value="TreeGrafter"/>
</dbReference>
<dbReference type="EMBL" id="QQAV01000007">
    <property type="protein sequence ID" value="RDI22638.1"/>
    <property type="molecule type" value="Genomic_DNA"/>
</dbReference>
<evidence type="ECO:0000256" key="2">
    <source>
        <dbReference type="ARBA" id="ARBA00012962"/>
    </source>
</evidence>
<dbReference type="SUPFAM" id="SSF53223">
    <property type="entry name" value="Aminoacid dehydrogenase-like, N-terminal domain"/>
    <property type="match status" value="1"/>
</dbReference>
<dbReference type="GO" id="GO:0009423">
    <property type="term" value="P:chorismate biosynthetic process"/>
    <property type="evidence" value="ECO:0007669"/>
    <property type="project" value="UniProtKB-UniPathway"/>
</dbReference>
<dbReference type="InterPro" id="IPR006151">
    <property type="entry name" value="Shikm_DH/Glu-tRNA_Rdtase"/>
</dbReference>
<keyword evidence="3" id="KW-0521">NADP</keyword>
<dbReference type="SUPFAM" id="SSF51735">
    <property type="entry name" value="NAD(P)-binding Rossmann-fold domains"/>
    <property type="match status" value="1"/>
</dbReference>
<dbReference type="Gene3D" id="3.40.50.10860">
    <property type="entry name" value="Leucine Dehydrogenase, chain A, domain 1"/>
    <property type="match status" value="1"/>
</dbReference>
<organism evidence="9 10">
    <name type="scientific">Pseudacidovorax intermedius</name>
    <dbReference type="NCBI Taxonomy" id="433924"/>
    <lineage>
        <taxon>Bacteria</taxon>
        <taxon>Pseudomonadati</taxon>
        <taxon>Pseudomonadota</taxon>
        <taxon>Betaproteobacteria</taxon>
        <taxon>Burkholderiales</taxon>
        <taxon>Comamonadaceae</taxon>
        <taxon>Pseudacidovorax</taxon>
    </lineage>
</organism>
<dbReference type="PANTHER" id="PTHR21089:SF1">
    <property type="entry name" value="BIFUNCTIONAL 3-DEHYDROQUINATE DEHYDRATASE_SHIKIMATE DEHYDROGENASE, CHLOROPLASTIC"/>
    <property type="match status" value="1"/>
</dbReference>
<evidence type="ECO:0000313" key="10">
    <source>
        <dbReference type="Proteomes" id="UP000255265"/>
    </source>
</evidence>
<comment type="catalytic activity">
    <reaction evidence="6">
        <text>shikimate + NADP(+) = 3-dehydroshikimate + NADPH + H(+)</text>
        <dbReference type="Rhea" id="RHEA:17737"/>
        <dbReference type="ChEBI" id="CHEBI:15378"/>
        <dbReference type="ChEBI" id="CHEBI:16630"/>
        <dbReference type="ChEBI" id="CHEBI:36208"/>
        <dbReference type="ChEBI" id="CHEBI:57783"/>
        <dbReference type="ChEBI" id="CHEBI:58349"/>
        <dbReference type="EC" id="1.1.1.25"/>
    </reaction>
</comment>
<dbReference type="Proteomes" id="UP000255265">
    <property type="component" value="Unassembled WGS sequence"/>
</dbReference>
<dbReference type="Pfam" id="PF08501">
    <property type="entry name" value="Shikimate_dh_N"/>
    <property type="match status" value="1"/>
</dbReference>
<dbReference type="Pfam" id="PF01488">
    <property type="entry name" value="Shikimate_DH"/>
    <property type="match status" value="1"/>
</dbReference>
<dbReference type="GO" id="GO:0050661">
    <property type="term" value="F:NADP binding"/>
    <property type="evidence" value="ECO:0007669"/>
    <property type="project" value="TreeGrafter"/>
</dbReference>
<accession>A0A370FB61</accession>